<keyword evidence="4" id="KW-1185">Reference proteome</keyword>
<dbReference type="AlphaFoldDB" id="A0A0C4F083"/>
<reference evidence="2" key="2">
    <citation type="submission" date="2016-05" db="EMBL/GenBank/DDBJ databases">
        <title>Comparative analysis highlights variable genome content of wheat rusts and divergence of the mating loci.</title>
        <authorList>
            <person name="Cuomo C.A."/>
            <person name="Bakkeren G."/>
            <person name="Szabo L."/>
            <person name="Khalil H."/>
            <person name="Joly D."/>
            <person name="Goldberg J."/>
            <person name="Young S."/>
            <person name="Zeng Q."/>
            <person name="Fellers J."/>
        </authorList>
    </citation>
    <scope>NUCLEOTIDE SEQUENCE [LARGE SCALE GENOMIC DNA]</scope>
    <source>
        <strain evidence="2">1-1 BBBD Race 1</strain>
    </source>
</reference>
<dbReference type="Proteomes" id="UP000005240">
    <property type="component" value="Unassembled WGS sequence"/>
</dbReference>
<dbReference type="EnsemblFungi" id="PTTG_06499-t43_1">
    <property type="protein sequence ID" value="PTTG_06499-t43_1-p1"/>
    <property type="gene ID" value="PTTG_06499"/>
</dbReference>
<protein>
    <submittedName>
        <fullName evidence="2 3">Uncharacterized protein</fullName>
    </submittedName>
</protein>
<feature type="region of interest" description="Disordered" evidence="1">
    <location>
        <begin position="65"/>
        <end position="95"/>
    </location>
</feature>
<gene>
    <name evidence="2" type="ORF">PTTG_06499</name>
</gene>
<proteinExistence type="predicted"/>
<reference evidence="3 4" key="3">
    <citation type="journal article" date="2017" name="G3 (Bethesda)">
        <title>Comparative analysis highlights variable genome content of wheat rusts and divergence of the mating loci.</title>
        <authorList>
            <person name="Cuomo C.A."/>
            <person name="Bakkeren G."/>
            <person name="Khalil H.B."/>
            <person name="Panwar V."/>
            <person name="Joly D."/>
            <person name="Linning R."/>
            <person name="Sakthikumar S."/>
            <person name="Song X."/>
            <person name="Adiconis X."/>
            <person name="Fan L."/>
            <person name="Goldberg J.M."/>
            <person name="Levin J.Z."/>
            <person name="Young S."/>
            <person name="Zeng Q."/>
            <person name="Anikster Y."/>
            <person name="Bruce M."/>
            <person name="Wang M."/>
            <person name="Yin C."/>
            <person name="McCallum B."/>
            <person name="Szabo L.J."/>
            <person name="Hulbert S."/>
            <person name="Chen X."/>
            <person name="Fellers J.P."/>
        </authorList>
    </citation>
    <scope>NUCLEOTIDE SEQUENCE</scope>
    <source>
        <strain evidence="3">isolate 1-1 / race 1 (BBBD)</strain>
        <strain evidence="4">Isolate 1-1 / race 1 (BBBD)</strain>
    </source>
</reference>
<evidence type="ECO:0000313" key="4">
    <source>
        <dbReference type="Proteomes" id="UP000005240"/>
    </source>
</evidence>
<dbReference type="VEuPathDB" id="FungiDB:PTTG_06499"/>
<sequence length="161" mass="17275">MCERLTSPPDDLIWEMSMTQEGLAGKTQHIQASNAVGFVTALEHMAKESDGVTFGLHISSINPSEFNDMATDSSDGDPAGTTNLPLPPPNSLSPPRIRLAGLKPTSKPRITLTPIGLAVEYTLYVPHGDLKRKIFAHLAKQCDPGRLDVVAIESNVLSCLA</sequence>
<dbReference type="EMBL" id="ADAS02000077">
    <property type="protein sequence ID" value="OAV91639.1"/>
    <property type="molecule type" value="Genomic_DNA"/>
</dbReference>
<evidence type="ECO:0000313" key="2">
    <source>
        <dbReference type="EMBL" id="OAV91639.1"/>
    </source>
</evidence>
<organism evidence="2">
    <name type="scientific">Puccinia triticina (isolate 1-1 / race 1 (BBBD))</name>
    <name type="common">Brown leaf rust fungus</name>
    <dbReference type="NCBI Taxonomy" id="630390"/>
    <lineage>
        <taxon>Eukaryota</taxon>
        <taxon>Fungi</taxon>
        <taxon>Dikarya</taxon>
        <taxon>Basidiomycota</taxon>
        <taxon>Pucciniomycotina</taxon>
        <taxon>Pucciniomycetes</taxon>
        <taxon>Pucciniales</taxon>
        <taxon>Pucciniaceae</taxon>
        <taxon>Puccinia</taxon>
    </lineage>
</organism>
<name>A0A0C4F083_PUCT1</name>
<reference evidence="2" key="1">
    <citation type="submission" date="2009-11" db="EMBL/GenBank/DDBJ databases">
        <authorList>
            <consortium name="The Broad Institute Genome Sequencing Platform"/>
            <person name="Ward D."/>
            <person name="Feldgarden M."/>
            <person name="Earl A."/>
            <person name="Young S.K."/>
            <person name="Zeng Q."/>
            <person name="Koehrsen M."/>
            <person name="Alvarado L."/>
            <person name="Berlin A."/>
            <person name="Bochicchio J."/>
            <person name="Borenstein D."/>
            <person name="Chapman S.B."/>
            <person name="Chen Z."/>
            <person name="Engels R."/>
            <person name="Freedman E."/>
            <person name="Gellesch M."/>
            <person name="Goldberg J."/>
            <person name="Griggs A."/>
            <person name="Gujja S."/>
            <person name="Heilman E."/>
            <person name="Heiman D."/>
            <person name="Hepburn T."/>
            <person name="Howarth C."/>
            <person name="Jen D."/>
            <person name="Larson L."/>
            <person name="Lewis B."/>
            <person name="Mehta T."/>
            <person name="Park D."/>
            <person name="Pearson M."/>
            <person name="Roberts A."/>
            <person name="Saif S."/>
            <person name="Shea T."/>
            <person name="Shenoy N."/>
            <person name="Sisk P."/>
            <person name="Stolte C."/>
            <person name="Sykes S."/>
            <person name="Thomson T."/>
            <person name="Walk T."/>
            <person name="White J."/>
            <person name="Yandava C."/>
            <person name="Izard J."/>
            <person name="Baranova O.V."/>
            <person name="Blanton J.M."/>
            <person name="Tanner A.C."/>
            <person name="Dewhirst F.E."/>
            <person name="Haas B."/>
            <person name="Nusbaum C."/>
            <person name="Birren B."/>
        </authorList>
    </citation>
    <scope>NUCLEOTIDE SEQUENCE [LARGE SCALE GENOMIC DNA]</scope>
    <source>
        <strain evidence="2">1-1 BBBD Race 1</strain>
    </source>
</reference>
<accession>A0A0C4F083</accession>
<evidence type="ECO:0000313" key="3">
    <source>
        <dbReference type="EnsemblFungi" id="PTTG_06499-t43_1-p1"/>
    </source>
</evidence>
<evidence type="ECO:0000256" key="1">
    <source>
        <dbReference type="SAM" id="MobiDB-lite"/>
    </source>
</evidence>
<reference evidence="3" key="4">
    <citation type="submission" date="2025-05" db="UniProtKB">
        <authorList>
            <consortium name="EnsemblFungi"/>
        </authorList>
    </citation>
    <scope>IDENTIFICATION</scope>
    <source>
        <strain evidence="3">isolate 1-1 / race 1 (BBBD)</strain>
    </source>
</reference>